<comment type="catalytic activity">
    <reaction evidence="13 17">
        <text>L-leucine + 2-oxoglutarate = 4-methyl-2-oxopentanoate + L-glutamate</text>
        <dbReference type="Rhea" id="RHEA:18321"/>
        <dbReference type="ChEBI" id="CHEBI:16810"/>
        <dbReference type="ChEBI" id="CHEBI:17865"/>
        <dbReference type="ChEBI" id="CHEBI:29985"/>
        <dbReference type="ChEBI" id="CHEBI:57427"/>
        <dbReference type="EC" id="2.6.1.42"/>
    </reaction>
</comment>
<dbReference type="GO" id="GO:0009082">
    <property type="term" value="P:branched-chain amino acid biosynthetic process"/>
    <property type="evidence" value="ECO:0007669"/>
    <property type="project" value="UniProtKB-KW"/>
</dbReference>
<dbReference type="PANTHER" id="PTHR42825">
    <property type="entry name" value="AMINO ACID AMINOTRANSFERASE"/>
    <property type="match status" value="1"/>
</dbReference>
<feature type="modified residue" description="N6-(pyridoxal phosphate)lysine" evidence="14">
    <location>
        <position position="254"/>
    </location>
</feature>
<keyword evidence="7 17" id="KW-0028">Amino-acid biosynthesis</keyword>
<dbReference type="EC" id="2.6.1.42" evidence="17"/>
<gene>
    <name evidence="18" type="ORF">SVIM_LOCUS176358</name>
</gene>
<dbReference type="CDD" id="cd01557">
    <property type="entry name" value="BCAT_beta_family"/>
    <property type="match status" value="1"/>
</dbReference>
<evidence type="ECO:0000256" key="16">
    <source>
        <dbReference type="RuleBase" id="RU004516"/>
    </source>
</evidence>
<evidence type="ECO:0000256" key="14">
    <source>
        <dbReference type="PIRSR" id="PIRSR006468-1"/>
    </source>
</evidence>
<proteinExistence type="inferred from homology"/>
<protein>
    <recommendedName>
        <fullName evidence="17">Branched-chain-amino-acid aminotransferase</fullName>
        <ecNumber evidence="17">2.6.1.42</ecNumber>
    </recommendedName>
</protein>
<dbReference type="NCBIfam" id="TIGR01123">
    <property type="entry name" value="ilvE_II"/>
    <property type="match status" value="1"/>
</dbReference>
<keyword evidence="10 17" id="KW-0100">Branched-chain amino acid biosynthesis</keyword>
<evidence type="ECO:0000256" key="11">
    <source>
        <dbReference type="ARBA" id="ARBA00048212"/>
    </source>
</evidence>
<dbReference type="InterPro" id="IPR005786">
    <property type="entry name" value="B_amino_transII"/>
</dbReference>
<comment type="pathway">
    <text evidence="4">Amino-acid biosynthesis; L-leucine biosynthesis; L-leucine from 3-methyl-2-oxobutanoate: step 4/4.</text>
</comment>
<evidence type="ECO:0000256" key="3">
    <source>
        <dbReference type="ARBA" id="ARBA00004931"/>
    </source>
</evidence>
<dbReference type="Gene3D" id="3.30.470.10">
    <property type="match status" value="1"/>
</dbReference>
<keyword evidence="8 17" id="KW-0808">Transferase</keyword>
<evidence type="ECO:0000313" key="18">
    <source>
        <dbReference type="EMBL" id="VFU35493.1"/>
    </source>
</evidence>
<dbReference type="PIRSF" id="PIRSF006468">
    <property type="entry name" value="BCAT1"/>
    <property type="match status" value="1"/>
</dbReference>
<dbReference type="PANTHER" id="PTHR42825:SF28">
    <property type="entry name" value="BRANCHED-CHAIN-AMINO-ACID AMINOTRANSFERASE 7-RELATED"/>
    <property type="match status" value="1"/>
</dbReference>
<evidence type="ECO:0000256" key="17">
    <source>
        <dbReference type="RuleBase" id="RU004517"/>
    </source>
</evidence>
<evidence type="ECO:0000256" key="13">
    <source>
        <dbReference type="ARBA" id="ARBA00049229"/>
    </source>
</evidence>
<dbReference type="Gene3D" id="3.20.10.10">
    <property type="entry name" value="D-amino Acid Aminotransferase, subunit A, domain 2"/>
    <property type="match status" value="1"/>
</dbReference>
<keyword evidence="6 17" id="KW-0032">Aminotransferase</keyword>
<dbReference type="Pfam" id="PF01063">
    <property type="entry name" value="Aminotran_4"/>
    <property type="match status" value="1"/>
</dbReference>
<comment type="catalytic activity">
    <reaction evidence="11 17">
        <text>L-valine + 2-oxoglutarate = 3-methyl-2-oxobutanoate + L-glutamate</text>
        <dbReference type="Rhea" id="RHEA:24813"/>
        <dbReference type="ChEBI" id="CHEBI:11851"/>
        <dbReference type="ChEBI" id="CHEBI:16810"/>
        <dbReference type="ChEBI" id="CHEBI:29985"/>
        <dbReference type="ChEBI" id="CHEBI:57762"/>
        <dbReference type="EC" id="2.6.1.42"/>
    </reaction>
</comment>
<dbReference type="PROSITE" id="PS00770">
    <property type="entry name" value="AA_TRANSFER_CLASS_4"/>
    <property type="match status" value="1"/>
</dbReference>
<dbReference type="InterPro" id="IPR018300">
    <property type="entry name" value="Aminotrans_IV_CS"/>
</dbReference>
<dbReference type="FunFam" id="3.20.10.10:FF:000003">
    <property type="entry name" value="Branched-chain-amino-acid aminotransferase"/>
    <property type="match status" value="1"/>
</dbReference>
<dbReference type="GO" id="GO:0004084">
    <property type="term" value="F:branched-chain-amino-acid transaminase activity"/>
    <property type="evidence" value="ECO:0007669"/>
    <property type="project" value="UniProtKB-EC"/>
</dbReference>
<evidence type="ECO:0000256" key="7">
    <source>
        <dbReference type="ARBA" id="ARBA00022605"/>
    </source>
</evidence>
<comment type="catalytic activity">
    <reaction evidence="12 17">
        <text>L-isoleucine + 2-oxoglutarate = (S)-3-methyl-2-oxopentanoate + L-glutamate</text>
        <dbReference type="Rhea" id="RHEA:24801"/>
        <dbReference type="ChEBI" id="CHEBI:16810"/>
        <dbReference type="ChEBI" id="CHEBI:29985"/>
        <dbReference type="ChEBI" id="CHEBI:35146"/>
        <dbReference type="ChEBI" id="CHEBI:58045"/>
        <dbReference type="EC" id="2.6.1.42"/>
    </reaction>
</comment>
<dbReference type="SUPFAM" id="SSF56752">
    <property type="entry name" value="D-aminoacid aminotransferase-like PLP-dependent enzymes"/>
    <property type="match status" value="1"/>
</dbReference>
<dbReference type="InterPro" id="IPR043132">
    <property type="entry name" value="BCAT-like_C"/>
</dbReference>
<reference evidence="18" key="1">
    <citation type="submission" date="2019-03" db="EMBL/GenBank/DDBJ databases">
        <authorList>
            <person name="Mank J."/>
            <person name="Almeida P."/>
        </authorList>
    </citation>
    <scope>NUCLEOTIDE SEQUENCE</scope>
    <source>
        <strain evidence="18">78183</strain>
    </source>
</reference>
<comment type="pathway">
    <text evidence="3">Amino-acid biosynthesis; L-valine biosynthesis; L-valine from pyruvate: step 4/4.</text>
</comment>
<keyword evidence="9 16" id="KW-0663">Pyridoxal phosphate</keyword>
<evidence type="ECO:0000256" key="8">
    <source>
        <dbReference type="ARBA" id="ARBA00022679"/>
    </source>
</evidence>
<comment type="cofactor">
    <cofactor evidence="1 16">
        <name>pyridoxal 5'-phosphate</name>
        <dbReference type="ChEBI" id="CHEBI:597326"/>
    </cofactor>
</comment>
<comment type="pathway">
    <text evidence="2">Amino-acid biosynthesis; L-isoleucine biosynthesis; L-isoleucine from 2-oxobutanoate: step 4/4.</text>
</comment>
<dbReference type="GO" id="GO:0008652">
    <property type="term" value="P:amino acid biosynthetic process"/>
    <property type="evidence" value="ECO:0007669"/>
    <property type="project" value="UniProtKB-KW"/>
</dbReference>
<evidence type="ECO:0000256" key="10">
    <source>
        <dbReference type="ARBA" id="ARBA00023304"/>
    </source>
</evidence>
<evidence type="ECO:0000256" key="9">
    <source>
        <dbReference type="ARBA" id="ARBA00022898"/>
    </source>
</evidence>
<evidence type="ECO:0000256" key="1">
    <source>
        <dbReference type="ARBA" id="ARBA00001933"/>
    </source>
</evidence>
<dbReference type="GO" id="GO:0005737">
    <property type="term" value="C:cytoplasm"/>
    <property type="evidence" value="ECO:0007669"/>
    <property type="project" value="UniProtKB-ARBA"/>
</dbReference>
<sequence length="407" mass="44610">MFNLFLEDSESRSSRVTSRQRMVEITTTSLRSFNFDFAPLSLFQIFGISSPNYRNAVGVQTASDASINGDREEHDLCNWDELKFSLIPTDYMYVMKCSSGEGAFSQGHLTRYGNVELSPSSGVLNYGQGLLEGLKAYRGDDNRIRLFRPEQNALRMQMGAERMCMPSPTAEQFVGSIKQTALANKRWVPPPGKGSLYIRPLLLGTGAILGVAPSPEYTFLAYASPVGNYFTGSMHFSVEDKVYRAIPGGTGGIKSITNYSPIYKAVTQAKAKGFTDVIFLDAATGKYIEEATACNIFVAKGNVISTPPIAGTILPGITRKTIIEIASWLGYQIEERAIPLEELMNADEAFCTGTAIAIKPVGSVTYQGQRVEYKTGEGTLSETLFRTLTGIQTGRIEDTMGWIVEID</sequence>
<accession>A0A6N2L723</accession>
<dbReference type="EMBL" id="CAADRP010001112">
    <property type="protein sequence ID" value="VFU35493.1"/>
    <property type="molecule type" value="Genomic_DNA"/>
</dbReference>
<dbReference type="InterPro" id="IPR001544">
    <property type="entry name" value="Aminotrans_IV"/>
</dbReference>
<dbReference type="FunFam" id="3.30.470.10:FF:000003">
    <property type="entry name" value="Branched-chain-amino-acid aminotransferase"/>
    <property type="match status" value="1"/>
</dbReference>
<evidence type="ECO:0000256" key="15">
    <source>
        <dbReference type="RuleBase" id="RU004106"/>
    </source>
</evidence>
<dbReference type="InterPro" id="IPR043131">
    <property type="entry name" value="BCAT-like_N"/>
</dbReference>
<evidence type="ECO:0000256" key="5">
    <source>
        <dbReference type="ARBA" id="ARBA00009320"/>
    </source>
</evidence>
<name>A0A6N2L723_SALVM</name>
<evidence type="ECO:0000256" key="6">
    <source>
        <dbReference type="ARBA" id="ARBA00022576"/>
    </source>
</evidence>
<comment type="similarity">
    <text evidence="5 15">Belongs to the class-IV pyridoxal-phosphate-dependent aminotransferase family.</text>
</comment>
<dbReference type="NCBIfam" id="NF009897">
    <property type="entry name" value="PRK13357.1"/>
    <property type="match status" value="1"/>
</dbReference>
<evidence type="ECO:0000256" key="12">
    <source>
        <dbReference type="ARBA" id="ARBA00048798"/>
    </source>
</evidence>
<dbReference type="InterPro" id="IPR036038">
    <property type="entry name" value="Aminotransferase-like"/>
</dbReference>
<dbReference type="AlphaFoldDB" id="A0A6N2L723"/>
<dbReference type="InterPro" id="IPR033939">
    <property type="entry name" value="BCAT_family"/>
</dbReference>
<evidence type="ECO:0000256" key="4">
    <source>
        <dbReference type="ARBA" id="ARBA00005072"/>
    </source>
</evidence>
<organism evidence="18">
    <name type="scientific">Salix viminalis</name>
    <name type="common">Common osier</name>
    <name type="synonym">Basket willow</name>
    <dbReference type="NCBI Taxonomy" id="40686"/>
    <lineage>
        <taxon>Eukaryota</taxon>
        <taxon>Viridiplantae</taxon>
        <taxon>Streptophyta</taxon>
        <taxon>Embryophyta</taxon>
        <taxon>Tracheophyta</taxon>
        <taxon>Spermatophyta</taxon>
        <taxon>Magnoliopsida</taxon>
        <taxon>eudicotyledons</taxon>
        <taxon>Gunneridae</taxon>
        <taxon>Pentapetalae</taxon>
        <taxon>rosids</taxon>
        <taxon>fabids</taxon>
        <taxon>Malpighiales</taxon>
        <taxon>Salicaceae</taxon>
        <taxon>Saliceae</taxon>
        <taxon>Salix</taxon>
    </lineage>
</organism>
<evidence type="ECO:0000256" key="2">
    <source>
        <dbReference type="ARBA" id="ARBA00004824"/>
    </source>
</evidence>